<reference evidence="8 9" key="1">
    <citation type="journal article" date="2023" name="Nucleic Acids Res.">
        <title>The hologenome of Daphnia magna reveals possible DNA methylation and microbiome-mediated evolution of the host genome.</title>
        <authorList>
            <person name="Chaturvedi A."/>
            <person name="Li X."/>
            <person name="Dhandapani V."/>
            <person name="Marshall H."/>
            <person name="Kissane S."/>
            <person name="Cuenca-Cambronero M."/>
            <person name="Asole G."/>
            <person name="Calvet F."/>
            <person name="Ruiz-Romero M."/>
            <person name="Marangio P."/>
            <person name="Guigo R."/>
            <person name="Rago D."/>
            <person name="Mirbahai L."/>
            <person name="Eastwood N."/>
            <person name="Colbourne J.K."/>
            <person name="Zhou J."/>
            <person name="Mallon E."/>
            <person name="Orsini L."/>
        </authorList>
    </citation>
    <scope>NUCLEOTIDE SEQUENCE [LARGE SCALE GENOMIC DNA]</scope>
    <source>
        <strain evidence="8">LRV0_1</strain>
    </source>
</reference>
<evidence type="ECO:0008006" key="10">
    <source>
        <dbReference type="Google" id="ProtNLM"/>
    </source>
</evidence>
<evidence type="ECO:0000256" key="1">
    <source>
        <dbReference type="ARBA" id="ARBA00004173"/>
    </source>
</evidence>
<dbReference type="PANTHER" id="PTHR15751:SF12">
    <property type="entry name" value="TRAFFICKING KINESIN-BINDING PROTEIN MILT"/>
    <property type="match status" value="1"/>
</dbReference>
<evidence type="ECO:0000313" key="9">
    <source>
        <dbReference type="Proteomes" id="UP001234178"/>
    </source>
</evidence>
<evidence type="ECO:0000256" key="4">
    <source>
        <dbReference type="ARBA" id="ARBA00023128"/>
    </source>
</evidence>
<dbReference type="PANTHER" id="PTHR15751">
    <property type="entry name" value="TRAFFICKING KINESIN-BINDING PROTEIN"/>
    <property type="match status" value="1"/>
</dbReference>
<organism evidence="8 9">
    <name type="scientific">Daphnia magna</name>
    <dbReference type="NCBI Taxonomy" id="35525"/>
    <lineage>
        <taxon>Eukaryota</taxon>
        <taxon>Metazoa</taxon>
        <taxon>Ecdysozoa</taxon>
        <taxon>Arthropoda</taxon>
        <taxon>Crustacea</taxon>
        <taxon>Branchiopoda</taxon>
        <taxon>Diplostraca</taxon>
        <taxon>Cladocera</taxon>
        <taxon>Anomopoda</taxon>
        <taxon>Daphniidae</taxon>
        <taxon>Daphnia</taxon>
    </lineage>
</organism>
<feature type="region of interest" description="Disordered" evidence="5">
    <location>
        <begin position="15"/>
        <end position="50"/>
    </location>
</feature>
<dbReference type="InterPro" id="IPR006933">
    <property type="entry name" value="HAP1_N"/>
</dbReference>
<dbReference type="SMART" id="SM01424">
    <property type="entry name" value="HAP1_N"/>
    <property type="match status" value="1"/>
</dbReference>
<comment type="subcellular location">
    <subcellularLocation>
        <location evidence="1">Mitochondrion</location>
    </subcellularLocation>
</comment>
<feature type="domain" description="HAP1 N-terminal" evidence="7">
    <location>
        <begin position="109"/>
        <end position="378"/>
    </location>
</feature>
<dbReference type="EMBL" id="JAOYFB010000001">
    <property type="protein sequence ID" value="KAK4002096.1"/>
    <property type="molecule type" value="Genomic_DNA"/>
</dbReference>
<sequence>MCVCYFFANQKKKKKEVEERKRKRERETVEMGKKIEKKKNKKNNGRFGGTNCVPVLPSRRTASNGPVRPQIASIELGFKGASKVPAFLVLNLAAGVRSSRVTIVCRWSCSRIGGAMYVIHADDALDSLIADVQSRVLCGERVSQMTKTYNDVEAVTRLLEEKEKDLELAARIGQGLLTRNKALEERLIAVEGELTSAHDTVTQLRHDLLLKGELLQIYSNDFDDSSPEGVRAFTTDLLQRKVKGLEDDNRKLRAEASQLANESSETELREEQLLHQVVAQLAEANSHIKNLDEELANKYDETNKHREEITSLLGQLVSQRHKIRELTLENEDLTMQLHVVRECQNELAVELSEYKDKYAEILELLHETQEQVKEQNKRSLPTSRGLAGASAPPSRATSHYHPDSLASELELSSLGSESWPSEISSTPQTLPSRFQYQRVFDTVRCASMAVEPRVLASTPTTDGPRMPPRLAVNTSTPMAEISPSFQKAQSVLEKLTATSETDYPATSKVGVPGTPGTVDLTHALRRLAPKTTVTGPSHDGHGWRTPDSIMSTGSRSGLSSLNSFHYPEKLKIIKPMEGSMTLHHWSRLATPHLGTLLEERPGVATRETKSTHVDTFNYQRDFLEMYSLFDVEEDEEMETVAGKTFDSSAPVYTLTNSTATHPNNLTSVTSSMQSGYMTSSVDYPSLNHSVNSVQSGNRSENGSTLPSQRRLVEALHERGVGHSIVGWSGLSTPNNSPGCSSPDGSSSHFLSETWEFLAEGAKMIRRTLTGQETPLPARRCVPRIARKELETVSRMHLLDKLEKLGLDEVNQTFSSVSPTTLRVALENLTYVTDGHRDDSDAWQISKDGVASCSESRSPIRRNLSNSSVENVPSPKLSPMHRSSSVGLNMICDLGSPSSSIASNFDIRAKFQVV</sequence>
<keyword evidence="9" id="KW-1185">Reference proteome</keyword>
<dbReference type="Pfam" id="PF12448">
    <property type="entry name" value="Milton"/>
    <property type="match status" value="2"/>
</dbReference>
<proteinExistence type="inferred from homology"/>
<dbReference type="Proteomes" id="UP001234178">
    <property type="component" value="Unassembled WGS sequence"/>
</dbReference>
<evidence type="ECO:0000256" key="3">
    <source>
        <dbReference type="ARBA" id="ARBA00023054"/>
    </source>
</evidence>
<accession>A0ABQ9YNF2</accession>
<evidence type="ECO:0000313" key="8">
    <source>
        <dbReference type="EMBL" id="KAK4002096.1"/>
    </source>
</evidence>
<comment type="similarity">
    <text evidence="2">Belongs to the milton family.</text>
</comment>
<feature type="region of interest" description="Disordered" evidence="5">
    <location>
        <begin position="372"/>
        <end position="402"/>
    </location>
</feature>
<feature type="compositionally biased region" description="Polar residues" evidence="5">
    <location>
        <begin position="855"/>
        <end position="870"/>
    </location>
</feature>
<keyword evidence="3" id="KW-0175">Coiled coil</keyword>
<feature type="domain" description="Trafficking kinesin-binding protein C-terminal" evidence="6">
    <location>
        <begin position="413"/>
        <end position="579"/>
    </location>
</feature>
<feature type="compositionally biased region" description="Basic and acidic residues" evidence="5">
    <location>
        <begin position="15"/>
        <end position="34"/>
    </location>
</feature>
<keyword evidence="4" id="KW-0496">Mitochondrion</keyword>
<evidence type="ECO:0000256" key="2">
    <source>
        <dbReference type="ARBA" id="ARBA00007007"/>
    </source>
</evidence>
<evidence type="ECO:0000259" key="7">
    <source>
        <dbReference type="SMART" id="SM01424"/>
    </source>
</evidence>
<feature type="compositionally biased region" description="Basic residues" evidence="5">
    <location>
        <begin position="35"/>
        <end position="44"/>
    </location>
</feature>
<evidence type="ECO:0000256" key="5">
    <source>
        <dbReference type="SAM" id="MobiDB-lite"/>
    </source>
</evidence>
<comment type="caution">
    <text evidence="8">The sequence shown here is derived from an EMBL/GenBank/DDBJ whole genome shotgun (WGS) entry which is preliminary data.</text>
</comment>
<evidence type="ECO:0000259" key="6">
    <source>
        <dbReference type="SMART" id="SM01423"/>
    </source>
</evidence>
<name>A0ABQ9YNF2_9CRUS</name>
<dbReference type="InterPro" id="IPR051946">
    <property type="entry name" value="Intracell_Traff-Reg"/>
</dbReference>
<dbReference type="SMART" id="SM01423">
    <property type="entry name" value="Milton"/>
    <property type="match status" value="1"/>
</dbReference>
<feature type="region of interest" description="Disordered" evidence="5">
    <location>
        <begin position="855"/>
        <end position="879"/>
    </location>
</feature>
<dbReference type="Pfam" id="PF04849">
    <property type="entry name" value="HAP1_N"/>
    <property type="match status" value="1"/>
</dbReference>
<gene>
    <name evidence="8" type="ORF">OUZ56_003947</name>
</gene>
<protein>
    <recommendedName>
        <fullName evidence="10">Trafficking kinesin-binding protein milt</fullName>
    </recommendedName>
</protein>
<dbReference type="InterPro" id="IPR022154">
    <property type="entry name" value="TRAK1/2_C"/>
</dbReference>